<evidence type="ECO:0000259" key="2">
    <source>
        <dbReference type="Pfam" id="PF07883"/>
    </source>
</evidence>
<proteinExistence type="predicted"/>
<dbReference type="AlphaFoldDB" id="A0ABD5P662"/>
<dbReference type="GO" id="GO:0046872">
    <property type="term" value="F:metal ion binding"/>
    <property type="evidence" value="ECO:0007669"/>
    <property type="project" value="UniProtKB-KW"/>
</dbReference>
<dbReference type="InterPro" id="IPR013096">
    <property type="entry name" value="Cupin_2"/>
</dbReference>
<dbReference type="Gene3D" id="2.60.120.10">
    <property type="entry name" value="Jelly Rolls"/>
    <property type="match status" value="1"/>
</dbReference>
<feature type="domain" description="Cupin type-2" evidence="2">
    <location>
        <begin position="34"/>
        <end position="102"/>
    </location>
</feature>
<dbReference type="RefSeq" id="WP_267624733.1">
    <property type="nucleotide sequence ID" value="NZ_JAODIW010000010.1"/>
</dbReference>
<dbReference type="InterPro" id="IPR011051">
    <property type="entry name" value="RmlC_Cupin_sf"/>
</dbReference>
<dbReference type="SUPFAM" id="SSF51182">
    <property type="entry name" value="RmlC-like cupins"/>
    <property type="match status" value="1"/>
</dbReference>
<dbReference type="Pfam" id="PF07883">
    <property type="entry name" value="Cupin_2"/>
    <property type="match status" value="1"/>
</dbReference>
<protein>
    <submittedName>
        <fullName evidence="3">Cupin domain-containing protein</fullName>
    </submittedName>
</protein>
<comment type="caution">
    <text evidence="3">The sequence shown here is derived from an EMBL/GenBank/DDBJ whole genome shotgun (WGS) entry which is preliminary data.</text>
</comment>
<reference evidence="3 4" key="1">
    <citation type="journal article" date="2019" name="Int. J. Syst. Evol. Microbiol.">
        <title>The Global Catalogue of Microorganisms (GCM) 10K type strain sequencing project: providing services to taxonomists for standard genome sequencing and annotation.</title>
        <authorList>
            <consortium name="The Broad Institute Genomics Platform"/>
            <consortium name="The Broad Institute Genome Sequencing Center for Infectious Disease"/>
            <person name="Wu L."/>
            <person name="Ma J."/>
        </authorList>
    </citation>
    <scope>NUCLEOTIDE SEQUENCE [LARGE SCALE GENOMIC DNA]</scope>
    <source>
        <strain evidence="3 4">CGMCC 1.12553</strain>
    </source>
</reference>
<gene>
    <name evidence="3" type="ORF">ACFO0N_00270</name>
</gene>
<evidence type="ECO:0000256" key="1">
    <source>
        <dbReference type="ARBA" id="ARBA00022723"/>
    </source>
</evidence>
<dbReference type="EMBL" id="JBHSDS010000001">
    <property type="protein sequence ID" value="MFC4356377.1"/>
    <property type="molecule type" value="Genomic_DNA"/>
</dbReference>
<dbReference type="InterPro" id="IPR014710">
    <property type="entry name" value="RmlC-like_jellyroll"/>
</dbReference>
<evidence type="ECO:0000313" key="3">
    <source>
        <dbReference type="EMBL" id="MFC4356377.1"/>
    </source>
</evidence>
<dbReference type="InterPro" id="IPR051610">
    <property type="entry name" value="GPI/OXD"/>
</dbReference>
<sequence>MAHTKVNYRDVDEVGEGMYFMRDALDCESLGVTVVECDPGWEGKEHHHREKNHEEVYLLLEGKATMTVDGKTVDLAPGDAVRVSPDALRQLHVGDQPARFVVAGAP</sequence>
<name>A0ABD5P662_9EURY</name>
<organism evidence="3 4">
    <name type="scientific">Halobium salinum</name>
    <dbReference type="NCBI Taxonomy" id="1364940"/>
    <lineage>
        <taxon>Archaea</taxon>
        <taxon>Methanobacteriati</taxon>
        <taxon>Methanobacteriota</taxon>
        <taxon>Stenosarchaea group</taxon>
        <taxon>Halobacteria</taxon>
        <taxon>Halobacteriales</taxon>
        <taxon>Haloferacaceae</taxon>
        <taxon>Halobium</taxon>
    </lineage>
</organism>
<accession>A0ABD5P662</accession>
<dbReference type="PANTHER" id="PTHR35848">
    <property type="entry name" value="OXALATE-BINDING PROTEIN"/>
    <property type="match status" value="1"/>
</dbReference>
<keyword evidence="1" id="KW-0479">Metal-binding</keyword>
<dbReference type="Proteomes" id="UP001595921">
    <property type="component" value="Unassembled WGS sequence"/>
</dbReference>
<dbReference type="PANTHER" id="PTHR35848:SF9">
    <property type="entry name" value="SLL1358 PROTEIN"/>
    <property type="match status" value="1"/>
</dbReference>
<keyword evidence="4" id="KW-1185">Reference proteome</keyword>
<evidence type="ECO:0000313" key="4">
    <source>
        <dbReference type="Proteomes" id="UP001595921"/>
    </source>
</evidence>